<proteinExistence type="predicted"/>
<name>A0A1I3KB27_9SPHI</name>
<dbReference type="Gene3D" id="3.30.70.2450">
    <property type="match status" value="1"/>
</dbReference>
<keyword evidence="2" id="KW-0285">Flavoprotein</keyword>
<dbReference type="InterPro" id="IPR036188">
    <property type="entry name" value="FAD/NAD-bd_sf"/>
</dbReference>
<dbReference type="Pfam" id="PF01494">
    <property type="entry name" value="FAD_binding_3"/>
    <property type="match status" value="1"/>
</dbReference>
<evidence type="ECO:0000313" key="6">
    <source>
        <dbReference type="Proteomes" id="UP000198670"/>
    </source>
</evidence>
<evidence type="ECO:0000313" key="5">
    <source>
        <dbReference type="EMBL" id="SFI69683.1"/>
    </source>
</evidence>
<dbReference type="STRING" id="1477437.SAMN05444682_105144"/>
<comment type="cofactor">
    <cofactor evidence="1">
        <name>FAD</name>
        <dbReference type="ChEBI" id="CHEBI:57692"/>
    </cofactor>
</comment>
<dbReference type="PANTHER" id="PTHR43004">
    <property type="entry name" value="TRK SYSTEM POTASSIUM UPTAKE PROTEIN"/>
    <property type="match status" value="1"/>
</dbReference>
<dbReference type="PANTHER" id="PTHR43004:SF19">
    <property type="entry name" value="BINDING MONOOXYGENASE, PUTATIVE (JCVI)-RELATED"/>
    <property type="match status" value="1"/>
</dbReference>
<dbReference type="PRINTS" id="PR00420">
    <property type="entry name" value="RNGMNOXGNASE"/>
</dbReference>
<dbReference type="RefSeq" id="WP_090626801.1">
    <property type="nucleotide sequence ID" value="NZ_FOQO01000005.1"/>
</dbReference>
<evidence type="ECO:0000256" key="1">
    <source>
        <dbReference type="ARBA" id="ARBA00001974"/>
    </source>
</evidence>
<reference evidence="5 6" key="1">
    <citation type="submission" date="2016-10" db="EMBL/GenBank/DDBJ databases">
        <authorList>
            <person name="de Groot N.N."/>
        </authorList>
    </citation>
    <scope>NUCLEOTIDE SEQUENCE [LARGE SCALE GENOMIC DNA]</scope>
    <source>
        <strain evidence="5 6">RK1</strain>
    </source>
</reference>
<dbReference type="GO" id="GO:0016709">
    <property type="term" value="F:oxidoreductase activity, acting on paired donors, with incorporation or reduction of molecular oxygen, NAD(P)H as one donor, and incorporation of one atom of oxygen"/>
    <property type="evidence" value="ECO:0007669"/>
    <property type="project" value="UniProtKB-ARBA"/>
</dbReference>
<keyword evidence="3" id="KW-0274">FAD</keyword>
<gene>
    <name evidence="5" type="ORF">SAMN05444682_105144</name>
</gene>
<dbReference type="InterPro" id="IPR002938">
    <property type="entry name" value="FAD-bd"/>
</dbReference>
<dbReference type="Gene3D" id="3.40.30.120">
    <property type="match status" value="1"/>
</dbReference>
<organism evidence="5 6">
    <name type="scientific">Parapedobacter indicus</name>
    <dbReference type="NCBI Taxonomy" id="1477437"/>
    <lineage>
        <taxon>Bacteria</taxon>
        <taxon>Pseudomonadati</taxon>
        <taxon>Bacteroidota</taxon>
        <taxon>Sphingobacteriia</taxon>
        <taxon>Sphingobacteriales</taxon>
        <taxon>Sphingobacteriaceae</taxon>
        <taxon>Parapedobacter</taxon>
    </lineage>
</organism>
<sequence>MEKGKLRFPEEAGHFPSLLTVESVRHTDVLIVGAGPSGLMMAAQLLRFGIQPTIIDAKPGPDRTSKAIAVHARSLEMFRQIGLADALMAQGNTSYGVQLQRGTKQLGGLDFAQMDQPETAFPFVYLVGQDKTEKLLIDRLTENACPVRWETQLVSLRQDDKEAAVELKHDGKVQQWACKWVIGADGANSAVRAHINIAFEGKSYPGQFFLADVQVNGADHRRVHFFLSATGFLGVFPYGSEGRYRLMGPLPVLESKKEAPIQYADVKALVDEAVGFEFPVNRCLWINRFFLHKRIAESFARQRSFLIGDAAHIHSPIGGQGMNSGMQDAANLAWKLAGVISGRLDFRLLHTYQEERLPVAKATLRDTDRAFGWIRAMPFWLTSLTDLFFVWVIRYIGHRPGWLKRMFEELAQLNIHYRKATLSVHYATGRRVQAGDRLPFLPVFDEKAKKQTDLHRWCEKPGFVLLVLGTVGAHQLHVVGQWMRQKYPRTMHLYYLPFSSQNQLVFDAFEVKPDGTKAVLIRPDMYIGYINDVLNVGLIDTYMEEVLGWIS</sequence>
<dbReference type="InterPro" id="IPR050641">
    <property type="entry name" value="RIFMO-like"/>
</dbReference>
<dbReference type="EMBL" id="FOQO01000005">
    <property type="protein sequence ID" value="SFI69683.1"/>
    <property type="molecule type" value="Genomic_DNA"/>
</dbReference>
<evidence type="ECO:0000259" key="4">
    <source>
        <dbReference type="Pfam" id="PF01494"/>
    </source>
</evidence>
<evidence type="ECO:0000256" key="3">
    <source>
        <dbReference type="ARBA" id="ARBA00022827"/>
    </source>
</evidence>
<protein>
    <submittedName>
        <fullName evidence="5">2-polyprenyl-6-methoxyphenol hydroxylase</fullName>
    </submittedName>
</protein>
<dbReference type="Gene3D" id="3.50.50.60">
    <property type="entry name" value="FAD/NAD(P)-binding domain"/>
    <property type="match status" value="1"/>
</dbReference>
<evidence type="ECO:0000256" key="2">
    <source>
        <dbReference type="ARBA" id="ARBA00022630"/>
    </source>
</evidence>
<dbReference type="GO" id="GO:0071949">
    <property type="term" value="F:FAD binding"/>
    <property type="evidence" value="ECO:0007669"/>
    <property type="project" value="InterPro"/>
</dbReference>
<keyword evidence="6" id="KW-1185">Reference proteome</keyword>
<dbReference type="OrthoDB" id="9766816at2"/>
<dbReference type="AlphaFoldDB" id="A0A1I3KB27"/>
<dbReference type="Proteomes" id="UP000198670">
    <property type="component" value="Unassembled WGS sequence"/>
</dbReference>
<dbReference type="SUPFAM" id="SSF51905">
    <property type="entry name" value="FAD/NAD(P)-binding domain"/>
    <property type="match status" value="1"/>
</dbReference>
<feature type="domain" description="FAD-binding" evidence="4">
    <location>
        <begin position="27"/>
        <end position="365"/>
    </location>
</feature>
<accession>A0A1I3KB27</accession>